<dbReference type="InterPro" id="IPR001841">
    <property type="entry name" value="Znf_RING"/>
</dbReference>
<keyword evidence="1" id="KW-0862">Zinc</keyword>
<dbReference type="GO" id="GO:0008270">
    <property type="term" value="F:zinc ion binding"/>
    <property type="evidence" value="ECO:0007669"/>
    <property type="project" value="UniProtKB-KW"/>
</dbReference>
<accession>A0A8K0I709</accession>
<dbReference type="GO" id="GO:0016567">
    <property type="term" value="P:protein ubiquitination"/>
    <property type="evidence" value="ECO:0007669"/>
    <property type="project" value="UniProtKB-UniPathway"/>
</dbReference>
<dbReference type="OrthoDB" id="8062037at2759"/>
<reference evidence="4" key="2">
    <citation type="submission" date="2019-07" db="EMBL/GenBank/DDBJ databases">
        <authorList>
            <person name="Yang Y."/>
            <person name="Bocs S."/>
            <person name="Baudouin L."/>
        </authorList>
    </citation>
    <scope>NUCLEOTIDE SEQUENCE</scope>
    <source>
        <tissue evidence="4">Spear leaf of Hainan Tall coconut</tissue>
    </source>
</reference>
<evidence type="ECO:0000313" key="4">
    <source>
        <dbReference type="EMBL" id="KAG1339205.1"/>
    </source>
</evidence>
<protein>
    <submittedName>
        <fullName evidence="4">E3 ubiquitin-protein ligase</fullName>
    </submittedName>
</protein>
<gene>
    <name evidence="4" type="ORF">COCNU_04G015110</name>
</gene>
<organism evidence="4 5">
    <name type="scientific">Cocos nucifera</name>
    <name type="common">Coconut palm</name>
    <dbReference type="NCBI Taxonomy" id="13894"/>
    <lineage>
        <taxon>Eukaryota</taxon>
        <taxon>Viridiplantae</taxon>
        <taxon>Streptophyta</taxon>
        <taxon>Embryophyta</taxon>
        <taxon>Tracheophyta</taxon>
        <taxon>Spermatophyta</taxon>
        <taxon>Magnoliopsida</taxon>
        <taxon>Liliopsida</taxon>
        <taxon>Arecaceae</taxon>
        <taxon>Arecoideae</taxon>
        <taxon>Cocoseae</taxon>
        <taxon>Attaleinae</taxon>
        <taxon>Cocos</taxon>
    </lineage>
</organism>
<name>A0A8K0I709_COCNU</name>
<feature type="transmembrane region" description="Helical" evidence="2">
    <location>
        <begin position="20"/>
        <end position="50"/>
    </location>
</feature>
<dbReference type="EMBL" id="CM017875">
    <property type="protein sequence ID" value="KAG1339205.1"/>
    <property type="molecule type" value="Genomic_DNA"/>
</dbReference>
<keyword evidence="1" id="KW-0863">Zinc-finger</keyword>
<keyword evidence="2" id="KW-0812">Transmembrane</keyword>
<dbReference type="Proteomes" id="UP000797356">
    <property type="component" value="Chromosome 4"/>
</dbReference>
<dbReference type="Gene3D" id="3.30.40.10">
    <property type="entry name" value="Zinc/RING finger domain, C3HC4 (zinc finger)"/>
    <property type="match status" value="1"/>
</dbReference>
<evidence type="ECO:0000256" key="2">
    <source>
        <dbReference type="SAM" id="Phobius"/>
    </source>
</evidence>
<dbReference type="InterPro" id="IPR013083">
    <property type="entry name" value="Znf_RING/FYVE/PHD"/>
</dbReference>
<evidence type="ECO:0000256" key="1">
    <source>
        <dbReference type="PROSITE-ProRule" id="PRU00175"/>
    </source>
</evidence>
<dbReference type="SMART" id="SM00184">
    <property type="entry name" value="RING"/>
    <property type="match status" value="1"/>
</dbReference>
<evidence type="ECO:0000313" key="5">
    <source>
        <dbReference type="Proteomes" id="UP000797356"/>
    </source>
</evidence>
<dbReference type="AlphaFoldDB" id="A0A8K0I709"/>
<dbReference type="PANTHER" id="PTHR45676:SF159">
    <property type="entry name" value="RING-H2 FINGER PROTEIN ATL51"/>
    <property type="match status" value="1"/>
</dbReference>
<sequence>MASPPPPSHQTRGDSSEDFYYLVVAVAAVTVLLLVSNMIAVGCCSSCSILEAIRRFLRCRGLLAGESNDARIPELIPVCKYQKEPAQEHECAVCLSVIADGEEFRQLPRCKHSFHAPCIDMWLYSHSSCPLCRADVLERPPPRCQAQAAAAAAAAGLVSMHRHPIEQRGIENNNPIF</sequence>
<dbReference type="PROSITE" id="PS50089">
    <property type="entry name" value="ZF_RING_2"/>
    <property type="match status" value="1"/>
</dbReference>
<proteinExistence type="predicted"/>
<feature type="domain" description="RING-type" evidence="3">
    <location>
        <begin position="91"/>
        <end position="133"/>
    </location>
</feature>
<evidence type="ECO:0000259" key="3">
    <source>
        <dbReference type="PROSITE" id="PS50089"/>
    </source>
</evidence>
<keyword evidence="5" id="KW-1185">Reference proteome</keyword>
<dbReference type="UniPathway" id="UPA00143"/>
<keyword evidence="2" id="KW-1133">Transmembrane helix</keyword>
<dbReference type="CDD" id="cd16461">
    <property type="entry name" value="RING-H2_EL5-like"/>
    <property type="match status" value="1"/>
</dbReference>
<dbReference type="PANTHER" id="PTHR45676">
    <property type="entry name" value="RING-H2 FINGER PROTEIN ATL51-RELATED"/>
    <property type="match status" value="1"/>
</dbReference>
<reference evidence="4" key="1">
    <citation type="journal article" date="2017" name="Gigascience">
        <title>The genome draft of coconut (Cocos nucifera).</title>
        <authorList>
            <person name="Xiao Y."/>
            <person name="Xu P."/>
            <person name="Fan H."/>
            <person name="Baudouin L."/>
            <person name="Xia W."/>
            <person name="Bocs S."/>
            <person name="Xu J."/>
            <person name="Li Q."/>
            <person name="Guo A."/>
            <person name="Zhou L."/>
            <person name="Li J."/>
            <person name="Wu Y."/>
            <person name="Ma Z."/>
            <person name="Armero A."/>
            <person name="Issali A.E."/>
            <person name="Liu N."/>
            <person name="Peng M."/>
            <person name="Yang Y."/>
        </authorList>
    </citation>
    <scope>NUCLEOTIDE SEQUENCE</scope>
    <source>
        <tissue evidence="4">Spear leaf of Hainan Tall coconut</tissue>
    </source>
</reference>
<comment type="caution">
    <text evidence="4">The sequence shown here is derived from an EMBL/GenBank/DDBJ whole genome shotgun (WGS) entry which is preliminary data.</text>
</comment>
<keyword evidence="2" id="KW-0472">Membrane</keyword>
<dbReference type="SUPFAM" id="SSF57850">
    <property type="entry name" value="RING/U-box"/>
    <property type="match status" value="1"/>
</dbReference>
<keyword evidence="1" id="KW-0479">Metal-binding</keyword>
<dbReference type="Pfam" id="PF13639">
    <property type="entry name" value="zf-RING_2"/>
    <property type="match status" value="1"/>
</dbReference>